<name>A0A5B8W9V4_9SPHI</name>
<dbReference type="InterPro" id="IPR036278">
    <property type="entry name" value="Sialidase_sf"/>
</dbReference>
<gene>
    <name evidence="1" type="ORF">FSB76_11955</name>
</gene>
<keyword evidence="2" id="KW-1185">Reference proteome</keyword>
<dbReference type="Proteomes" id="UP000321362">
    <property type="component" value="Chromosome"/>
</dbReference>
<dbReference type="SUPFAM" id="SSF50939">
    <property type="entry name" value="Sialidases"/>
    <property type="match status" value="1"/>
</dbReference>
<accession>A0A5B8W9V4</accession>
<organism evidence="1 2">
    <name type="scientific">Mucilaginibacter ginsenosidivorax</name>
    <dbReference type="NCBI Taxonomy" id="862126"/>
    <lineage>
        <taxon>Bacteria</taxon>
        <taxon>Pseudomonadati</taxon>
        <taxon>Bacteroidota</taxon>
        <taxon>Sphingobacteriia</taxon>
        <taxon>Sphingobacteriales</taxon>
        <taxon>Sphingobacteriaceae</taxon>
        <taxon>Mucilaginibacter</taxon>
    </lineage>
</organism>
<evidence type="ECO:0000313" key="2">
    <source>
        <dbReference type="Proteomes" id="UP000321362"/>
    </source>
</evidence>
<dbReference type="AlphaFoldDB" id="A0A5B8W9V4"/>
<sequence length="305" mass="33130">MVFGDKDNIFCATSVNQGVSFSKPALVGHITNMHLGMSRGPQLASSANYSVITAMDKSGNIHWFRLKHSSSKWEMMGVINDINQSAPEGLMGIAADKKDNFYAVWLDTRTGHRNQVYFSGLAAKGTGWSKNILAYQSPDGHVCECCKPSIAVHGQEVAIMFRNWLNGSRDLYVTKSVDGGKVFQPAQKMGTNTWALNGCPMDGGGIVVDEANSIHTVWQRKGEIFYAQPGGSEILIGKGRNCAIAAAGTKTIISYQENDTLKVLSASNKNAVMVGKGGFLKSIPLGSNQMLCVWEQDNVIKFKKI</sequence>
<evidence type="ECO:0000313" key="1">
    <source>
        <dbReference type="EMBL" id="QEC80471.1"/>
    </source>
</evidence>
<dbReference type="KEGG" id="mgk:FSB76_11955"/>
<reference evidence="1 2" key="1">
    <citation type="journal article" date="2013" name="J. Microbiol.">
        <title>Mucilaginibacter ginsenosidivorax sp. nov., with ginsenoside converting activity isolated from sediment.</title>
        <authorList>
            <person name="Kim J.K."/>
            <person name="Choi T.E."/>
            <person name="Liu Q.M."/>
            <person name="Park H.Y."/>
            <person name="Yi T.H."/>
            <person name="Yoon M.H."/>
            <person name="Kim S.C."/>
            <person name="Im W.T."/>
        </authorList>
    </citation>
    <scope>NUCLEOTIDE SEQUENCE [LARGE SCALE GENOMIC DNA]</scope>
    <source>
        <strain evidence="1 2">KHI28</strain>
    </source>
</reference>
<evidence type="ECO:0008006" key="3">
    <source>
        <dbReference type="Google" id="ProtNLM"/>
    </source>
</evidence>
<proteinExistence type="predicted"/>
<dbReference type="EMBL" id="CP042437">
    <property type="protein sequence ID" value="QEC80471.1"/>
    <property type="molecule type" value="Genomic_DNA"/>
</dbReference>
<dbReference type="OrthoDB" id="847524at2"/>
<protein>
    <recommendedName>
        <fullName evidence="3">Exo-alpha-sialidase</fullName>
    </recommendedName>
</protein>